<name>A0A3P8G6D4_9TREM</name>
<organism evidence="1 2">
    <name type="scientific">Schistosoma mattheei</name>
    <dbReference type="NCBI Taxonomy" id="31246"/>
    <lineage>
        <taxon>Eukaryota</taxon>
        <taxon>Metazoa</taxon>
        <taxon>Spiralia</taxon>
        <taxon>Lophotrochozoa</taxon>
        <taxon>Platyhelminthes</taxon>
        <taxon>Trematoda</taxon>
        <taxon>Digenea</taxon>
        <taxon>Strigeidida</taxon>
        <taxon>Schistosomatoidea</taxon>
        <taxon>Schistosomatidae</taxon>
        <taxon>Schistosoma</taxon>
    </lineage>
</organism>
<dbReference type="EMBL" id="UZAL01046286">
    <property type="protein sequence ID" value="VDP84102.1"/>
    <property type="molecule type" value="Genomic_DNA"/>
</dbReference>
<accession>A0A3P8G6D4</accession>
<reference evidence="1 2" key="1">
    <citation type="submission" date="2018-11" db="EMBL/GenBank/DDBJ databases">
        <authorList>
            <consortium name="Pathogen Informatics"/>
        </authorList>
    </citation>
    <scope>NUCLEOTIDE SEQUENCE [LARGE SCALE GENOMIC DNA]</scope>
    <source>
        <strain>Denwood</strain>
        <strain evidence="2">Zambia</strain>
    </source>
</reference>
<dbReference type="Proteomes" id="UP000269396">
    <property type="component" value="Unassembled WGS sequence"/>
</dbReference>
<gene>
    <name evidence="1" type="ORF">SMTD_LOCUS21094</name>
</gene>
<protein>
    <submittedName>
        <fullName evidence="1">Uncharacterized protein</fullName>
    </submittedName>
</protein>
<dbReference type="AlphaFoldDB" id="A0A3P8G6D4"/>
<evidence type="ECO:0000313" key="2">
    <source>
        <dbReference type="Proteomes" id="UP000269396"/>
    </source>
</evidence>
<sequence>MFNNSPTAAFKIDCMKFSVYPCCINVFVGLRKPLVPGFWPGNDLVGFISIVNICDIYKWLTKKKGKYQ</sequence>
<evidence type="ECO:0000313" key="1">
    <source>
        <dbReference type="EMBL" id="VDP84102.1"/>
    </source>
</evidence>
<proteinExistence type="predicted"/>
<keyword evidence="2" id="KW-1185">Reference proteome</keyword>